<protein>
    <submittedName>
        <fullName evidence="4">WD40 repeat-like protein</fullName>
    </submittedName>
</protein>
<reference evidence="4 5" key="1">
    <citation type="submission" date="2015-04" db="EMBL/GenBank/DDBJ databases">
        <title>Complete genome sequence of Schizopora paradoxa KUC8140, a cosmopolitan wood degrader in East Asia.</title>
        <authorList>
            <consortium name="DOE Joint Genome Institute"/>
            <person name="Min B."/>
            <person name="Park H."/>
            <person name="Jang Y."/>
            <person name="Kim J.-J."/>
            <person name="Kim K.H."/>
            <person name="Pangilinan J."/>
            <person name="Lipzen A."/>
            <person name="Riley R."/>
            <person name="Grigoriev I.V."/>
            <person name="Spatafora J.W."/>
            <person name="Choi I.-G."/>
        </authorList>
    </citation>
    <scope>NUCLEOTIDE SEQUENCE [LARGE SCALE GENOMIC DNA]</scope>
    <source>
        <strain evidence="4 5">KUC8140</strain>
    </source>
</reference>
<accession>A0A0H2RNY1</accession>
<dbReference type="PROSITE" id="PS00678">
    <property type="entry name" value="WD_REPEATS_1"/>
    <property type="match status" value="4"/>
</dbReference>
<feature type="repeat" description="WD" evidence="3">
    <location>
        <begin position="117"/>
        <end position="158"/>
    </location>
</feature>
<dbReference type="InParanoid" id="A0A0H2RNY1"/>
<dbReference type="PROSITE" id="PS50082">
    <property type="entry name" value="WD_REPEATS_2"/>
    <property type="match status" value="5"/>
</dbReference>
<dbReference type="Pfam" id="PF00400">
    <property type="entry name" value="WD40"/>
    <property type="match status" value="5"/>
</dbReference>
<gene>
    <name evidence="4" type="ORF">SCHPADRAFT_827825</name>
</gene>
<dbReference type="InterPro" id="IPR015943">
    <property type="entry name" value="WD40/YVTN_repeat-like_dom_sf"/>
</dbReference>
<dbReference type="EMBL" id="KQ085957">
    <property type="protein sequence ID" value="KLO13559.1"/>
    <property type="molecule type" value="Genomic_DNA"/>
</dbReference>
<dbReference type="CDD" id="cd00200">
    <property type="entry name" value="WD40"/>
    <property type="match status" value="1"/>
</dbReference>
<feature type="repeat" description="WD" evidence="3">
    <location>
        <begin position="74"/>
        <end position="115"/>
    </location>
</feature>
<feature type="repeat" description="WD" evidence="3">
    <location>
        <begin position="204"/>
        <end position="245"/>
    </location>
</feature>
<proteinExistence type="predicted"/>
<evidence type="ECO:0000256" key="3">
    <source>
        <dbReference type="PROSITE-ProRule" id="PRU00221"/>
    </source>
</evidence>
<keyword evidence="2" id="KW-0677">Repeat</keyword>
<dbReference type="InterPro" id="IPR020472">
    <property type="entry name" value="WD40_PAC1"/>
</dbReference>
<name>A0A0H2RNY1_9AGAM</name>
<dbReference type="STRING" id="27342.A0A0H2RNY1"/>
<evidence type="ECO:0000313" key="4">
    <source>
        <dbReference type="EMBL" id="KLO13559.1"/>
    </source>
</evidence>
<dbReference type="InterPro" id="IPR001680">
    <property type="entry name" value="WD40_rpt"/>
</dbReference>
<dbReference type="InterPro" id="IPR036322">
    <property type="entry name" value="WD40_repeat_dom_sf"/>
</dbReference>
<keyword evidence="5" id="KW-1185">Reference proteome</keyword>
<dbReference type="PANTHER" id="PTHR19879:SF9">
    <property type="entry name" value="TRANSCRIPTION INITIATION FACTOR TFIID SUBUNIT 5"/>
    <property type="match status" value="1"/>
</dbReference>
<dbReference type="PROSITE" id="PS50294">
    <property type="entry name" value="WD_REPEATS_REGION"/>
    <property type="match status" value="5"/>
</dbReference>
<evidence type="ECO:0000256" key="1">
    <source>
        <dbReference type="ARBA" id="ARBA00022574"/>
    </source>
</evidence>
<evidence type="ECO:0000256" key="2">
    <source>
        <dbReference type="ARBA" id="ARBA00022737"/>
    </source>
</evidence>
<organism evidence="4 5">
    <name type="scientific">Schizopora paradoxa</name>
    <dbReference type="NCBI Taxonomy" id="27342"/>
    <lineage>
        <taxon>Eukaryota</taxon>
        <taxon>Fungi</taxon>
        <taxon>Dikarya</taxon>
        <taxon>Basidiomycota</taxon>
        <taxon>Agaricomycotina</taxon>
        <taxon>Agaricomycetes</taxon>
        <taxon>Hymenochaetales</taxon>
        <taxon>Schizoporaceae</taxon>
        <taxon>Schizopora</taxon>
    </lineage>
</organism>
<dbReference type="PRINTS" id="PR00320">
    <property type="entry name" value="GPROTEINBRPT"/>
</dbReference>
<dbReference type="OrthoDB" id="538223at2759"/>
<evidence type="ECO:0000313" key="5">
    <source>
        <dbReference type="Proteomes" id="UP000053477"/>
    </source>
</evidence>
<sequence>MFQKNILPHFAHKSIFNDAHSSRDNAAQLLISNALSGVQAVAYSPDGRYMVSGSYDNTIRVWDAQTGAQKGEAFTGHTKSVTSVAYSPDGKYIVSVSNDNTVRVWDAQTGAQKGEPLTGHTNCVTSVAYSPDGRYIVSGSWDNTVRVWDAQTGAQKGEPLAGHTNWVESVAYSPDGKCIVSGSWDNTVRMVWDAQTGAQKGEPLTGHTNWVESVAYSPDGKCIVSGSNDNIVRVWDVQESHEEWSSIKDGNVKCQVDNDGWIRSSDGHLIFWVPRDLHNGLQDMSLMCLPKFHPGHPVSLNLANACFGEEWTRVKQNNI</sequence>
<dbReference type="Proteomes" id="UP000053477">
    <property type="component" value="Unassembled WGS sequence"/>
</dbReference>
<dbReference type="SUPFAM" id="SSF50978">
    <property type="entry name" value="WD40 repeat-like"/>
    <property type="match status" value="1"/>
</dbReference>
<dbReference type="AlphaFoldDB" id="A0A0H2RNY1"/>
<dbReference type="Gene3D" id="2.130.10.10">
    <property type="entry name" value="YVTN repeat-like/Quinoprotein amine dehydrogenase"/>
    <property type="match status" value="2"/>
</dbReference>
<keyword evidence="1 3" id="KW-0853">WD repeat</keyword>
<dbReference type="InterPro" id="IPR019775">
    <property type="entry name" value="WD40_repeat_CS"/>
</dbReference>
<dbReference type="PANTHER" id="PTHR19879">
    <property type="entry name" value="TRANSCRIPTION INITIATION FACTOR TFIID"/>
    <property type="match status" value="1"/>
</dbReference>
<dbReference type="SMART" id="SM00320">
    <property type="entry name" value="WD40"/>
    <property type="match status" value="5"/>
</dbReference>
<feature type="repeat" description="WD" evidence="3">
    <location>
        <begin position="160"/>
        <end position="190"/>
    </location>
</feature>
<feature type="repeat" description="WD" evidence="3">
    <location>
        <begin position="31"/>
        <end position="72"/>
    </location>
</feature>